<name>A0ABQ6LDF9_9RHOB</name>
<evidence type="ECO:0000256" key="9">
    <source>
        <dbReference type="ARBA" id="ARBA00022960"/>
    </source>
</evidence>
<comment type="pathway">
    <text evidence="17">Bacterial outer membrane biogenesis; LPS lipid A biosynthesis.</text>
</comment>
<dbReference type="EC" id="2.3.1.157" evidence="17"/>
<feature type="binding site" evidence="17">
    <location>
        <position position="90"/>
    </location>
    <ligand>
        <name>Mg(2+)</name>
        <dbReference type="ChEBI" id="CHEBI:18420"/>
    </ligand>
</feature>
<accession>A0ABQ6LDF9</accession>
<evidence type="ECO:0000256" key="7">
    <source>
        <dbReference type="ARBA" id="ARBA00022737"/>
    </source>
</evidence>
<keyword evidence="3 17" id="KW-0963">Cytoplasm</keyword>
<gene>
    <name evidence="17 19" type="primary">glmU</name>
    <name evidence="19" type="ORF">LNKW23_06070</name>
</gene>
<comment type="caution">
    <text evidence="19">The sequence shown here is derived from an EMBL/GenBank/DDBJ whole genome shotgun (WGS) entry which is preliminary data.</text>
</comment>
<keyword evidence="7 17" id="KW-0677">Repeat</keyword>
<feature type="binding site" evidence="17">
    <location>
        <position position="300"/>
    </location>
    <ligand>
        <name>UDP-N-acetyl-alpha-D-glucosamine</name>
        <dbReference type="ChEBI" id="CHEBI:57705"/>
    </ligand>
</feature>
<dbReference type="EMBL" id="BSYI01000003">
    <property type="protein sequence ID" value="GMG81394.1"/>
    <property type="molecule type" value="Genomic_DNA"/>
</dbReference>
<evidence type="ECO:0000256" key="14">
    <source>
        <dbReference type="ARBA" id="ARBA00048247"/>
    </source>
</evidence>
<dbReference type="InterPro" id="IPR011004">
    <property type="entry name" value="Trimer_LpxA-like_sf"/>
</dbReference>
<comment type="similarity">
    <text evidence="2 17">In the N-terminal section; belongs to the N-acetylglucosamine-1-phosphate uridyltransferase family.</text>
</comment>
<dbReference type="InterPro" id="IPR025877">
    <property type="entry name" value="MobA-like_NTP_Trfase"/>
</dbReference>
<dbReference type="NCBIfam" id="NF010933">
    <property type="entry name" value="PRK14353.1"/>
    <property type="match status" value="1"/>
</dbReference>
<feature type="binding site" evidence="17">
    <location>
        <position position="390"/>
    </location>
    <ligand>
        <name>acetyl-CoA</name>
        <dbReference type="ChEBI" id="CHEBI:57288"/>
    </ligand>
</feature>
<evidence type="ECO:0000256" key="16">
    <source>
        <dbReference type="ARBA" id="ARBA00049628"/>
    </source>
</evidence>
<comment type="pathway">
    <text evidence="17">Nucleotide-sugar biosynthesis; UDP-N-acetyl-alpha-D-glucosamine biosynthesis; UDP-N-acetyl-alpha-D-glucosamine from N-acetyl-alpha-D-glucosamine 1-phosphate: step 1/1.</text>
</comment>
<organism evidence="19 20">
    <name type="scientific">Paralimibaculum aggregatum</name>
    <dbReference type="NCBI Taxonomy" id="3036245"/>
    <lineage>
        <taxon>Bacteria</taxon>
        <taxon>Pseudomonadati</taxon>
        <taxon>Pseudomonadota</taxon>
        <taxon>Alphaproteobacteria</taxon>
        <taxon>Rhodobacterales</taxon>
        <taxon>Paracoccaceae</taxon>
        <taxon>Paralimibaculum</taxon>
    </lineage>
</organism>
<keyword evidence="5 17" id="KW-0548">Nucleotidyltransferase</keyword>
<keyword evidence="10 17" id="KW-0573">Peptidoglycan synthesis</keyword>
<evidence type="ECO:0000313" key="20">
    <source>
        <dbReference type="Proteomes" id="UP001239909"/>
    </source>
</evidence>
<feature type="binding site" evidence="17">
    <location>
        <position position="125"/>
    </location>
    <ligand>
        <name>UDP-N-acetyl-alpha-D-glucosamine</name>
        <dbReference type="ChEBI" id="CHEBI:57705"/>
    </ligand>
</feature>
<feature type="domain" description="MobA-like NTP transferase" evidence="18">
    <location>
        <begin position="2"/>
        <end position="115"/>
    </location>
</feature>
<protein>
    <recommendedName>
        <fullName evidence="17">Bifunctional protein GlmU</fullName>
    </recommendedName>
    <domain>
        <recommendedName>
            <fullName evidence="17">UDP-N-acetylglucosamine pyrophosphorylase</fullName>
            <ecNumber evidence="17">2.7.7.23</ecNumber>
        </recommendedName>
        <alternativeName>
            <fullName evidence="17">N-acetylglucosamine-1-phosphate uridyltransferase</fullName>
        </alternativeName>
    </domain>
    <domain>
        <recommendedName>
            <fullName evidence="17">Glucosamine-1-phosphate N-acetyltransferase</fullName>
            <ecNumber evidence="17">2.3.1.157</ecNumber>
        </recommendedName>
    </domain>
</protein>
<evidence type="ECO:0000256" key="4">
    <source>
        <dbReference type="ARBA" id="ARBA00022679"/>
    </source>
</evidence>
<comment type="catalytic activity">
    <reaction evidence="15 17">
        <text>N-acetyl-alpha-D-glucosamine 1-phosphate + UTP + H(+) = UDP-N-acetyl-alpha-D-glucosamine + diphosphate</text>
        <dbReference type="Rhea" id="RHEA:13509"/>
        <dbReference type="ChEBI" id="CHEBI:15378"/>
        <dbReference type="ChEBI" id="CHEBI:33019"/>
        <dbReference type="ChEBI" id="CHEBI:46398"/>
        <dbReference type="ChEBI" id="CHEBI:57705"/>
        <dbReference type="ChEBI" id="CHEBI:57776"/>
        <dbReference type="EC" id="2.7.7.23"/>
    </reaction>
</comment>
<feature type="region of interest" description="Linker" evidence="17">
    <location>
        <begin position="214"/>
        <end position="234"/>
    </location>
</feature>
<keyword evidence="13 17" id="KW-0961">Cell wall biogenesis/degradation</keyword>
<keyword evidence="12 17" id="KW-0012">Acyltransferase</keyword>
<keyword evidence="20" id="KW-1185">Reference proteome</keyword>
<dbReference type="PROSITE" id="PS00101">
    <property type="entry name" value="HEXAPEP_TRANSFERASES"/>
    <property type="match status" value="1"/>
</dbReference>
<feature type="binding site" evidence="17">
    <location>
        <position position="7"/>
    </location>
    <ligand>
        <name>UDP-N-acetyl-alpha-D-glucosamine</name>
        <dbReference type="ChEBI" id="CHEBI:57705"/>
    </ligand>
</feature>
<keyword evidence="9 17" id="KW-0133">Cell shape</keyword>
<evidence type="ECO:0000256" key="5">
    <source>
        <dbReference type="ARBA" id="ARBA00022695"/>
    </source>
</evidence>
<dbReference type="CDD" id="cd03353">
    <property type="entry name" value="LbH_GlmU_C"/>
    <property type="match status" value="1"/>
</dbReference>
<feature type="binding site" evidence="17">
    <location>
        <position position="344"/>
    </location>
    <ligand>
        <name>UDP-N-acetyl-alpha-D-glucosamine</name>
        <dbReference type="ChEBI" id="CHEBI:57705"/>
    </ligand>
</feature>
<evidence type="ECO:0000256" key="1">
    <source>
        <dbReference type="ARBA" id="ARBA00007707"/>
    </source>
</evidence>
<comment type="caution">
    <text evidence="17">Lacks conserved residue(s) required for the propagation of feature annotation.</text>
</comment>
<keyword evidence="8 17" id="KW-0460">Magnesium</keyword>
<evidence type="ECO:0000256" key="13">
    <source>
        <dbReference type="ARBA" id="ARBA00023316"/>
    </source>
</evidence>
<reference evidence="19 20" key="1">
    <citation type="submission" date="2023-04" db="EMBL/GenBank/DDBJ databases">
        <title>Marinoamorphus aggregata gen. nov., sp. Nov., isolate from tissue of brittle star Ophioplocus japonicus.</title>
        <authorList>
            <person name="Kawano K."/>
            <person name="Sawayama S."/>
            <person name="Nakagawa S."/>
        </authorList>
    </citation>
    <scope>NUCLEOTIDE SEQUENCE [LARGE SCALE GENOMIC DNA]</scope>
    <source>
        <strain evidence="19 20">NKW23</strain>
    </source>
</reference>
<comment type="similarity">
    <text evidence="1 17">In the C-terminal section; belongs to the transferase hexapeptide repeat family.</text>
</comment>
<feature type="binding site" evidence="17">
    <location>
        <position position="407"/>
    </location>
    <ligand>
        <name>acetyl-CoA</name>
        <dbReference type="ChEBI" id="CHEBI:57288"/>
    </ligand>
</feature>
<dbReference type="InterPro" id="IPR029044">
    <property type="entry name" value="Nucleotide-diphossugar_trans"/>
</dbReference>
<feature type="binding site" evidence="17">
    <location>
        <position position="347"/>
    </location>
    <ligand>
        <name>acetyl-CoA</name>
        <dbReference type="ChEBI" id="CHEBI:57288"/>
    </ligand>
</feature>
<proteinExistence type="inferred from homology"/>
<comment type="catalytic activity">
    <reaction evidence="14 17">
        <text>alpha-D-glucosamine 1-phosphate + acetyl-CoA = N-acetyl-alpha-D-glucosamine 1-phosphate + CoA + H(+)</text>
        <dbReference type="Rhea" id="RHEA:13725"/>
        <dbReference type="ChEBI" id="CHEBI:15378"/>
        <dbReference type="ChEBI" id="CHEBI:57287"/>
        <dbReference type="ChEBI" id="CHEBI:57288"/>
        <dbReference type="ChEBI" id="CHEBI:57776"/>
        <dbReference type="ChEBI" id="CHEBI:58516"/>
        <dbReference type="EC" id="2.3.1.157"/>
    </reaction>
</comment>
<dbReference type="SUPFAM" id="SSF53448">
    <property type="entry name" value="Nucleotide-diphospho-sugar transferases"/>
    <property type="match status" value="1"/>
</dbReference>
<feature type="binding site" evidence="17">
    <location>
        <position position="211"/>
    </location>
    <ligand>
        <name>Mg(2+)</name>
        <dbReference type="ChEBI" id="CHEBI:18420"/>
    </ligand>
</feature>
<evidence type="ECO:0000256" key="10">
    <source>
        <dbReference type="ARBA" id="ARBA00022984"/>
    </source>
</evidence>
<feature type="binding site" evidence="17">
    <location>
        <position position="318"/>
    </location>
    <ligand>
        <name>UDP-N-acetyl-alpha-D-glucosamine</name>
        <dbReference type="ChEBI" id="CHEBI:57705"/>
    </ligand>
</feature>
<evidence type="ECO:0000256" key="15">
    <source>
        <dbReference type="ARBA" id="ARBA00048493"/>
    </source>
</evidence>
<dbReference type="Gene3D" id="2.160.10.10">
    <property type="entry name" value="Hexapeptide repeat proteins"/>
    <property type="match status" value="1"/>
</dbReference>
<keyword evidence="11 17" id="KW-0511">Multifunctional enzyme</keyword>
<feature type="binding site" evidence="17">
    <location>
        <position position="211"/>
    </location>
    <ligand>
        <name>UDP-N-acetyl-alpha-D-glucosamine</name>
        <dbReference type="ChEBI" id="CHEBI:57705"/>
    </ligand>
</feature>
<comment type="subcellular location">
    <subcellularLocation>
        <location evidence="17">Cytoplasm</location>
    </subcellularLocation>
</comment>
<evidence type="ECO:0000256" key="2">
    <source>
        <dbReference type="ARBA" id="ARBA00007947"/>
    </source>
</evidence>
<feature type="binding site" evidence="17">
    <location>
        <position position="60"/>
    </location>
    <ligand>
        <name>UDP-N-acetyl-alpha-D-glucosamine</name>
        <dbReference type="ChEBI" id="CHEBI:57705"/>
    </ligand>
</feature>
<dbReference type="Proteomes" id="UP001239909">
    <property type="component" value="Unassembled WGS sequence"/>
</dbReference>
<evidence type="ECO:0000256" key="3">
    <source>
        <dbReference type="ARBA" id="ARBA00022490"/>
    </source>
</evidence>
<comment type="function">
    <text evidence="16 17">Catalyzes the last two sequential reactions in the de novo biosynthetic pathway for UDP-N-acetylglucosamine (UDP-GlcNAc). The C-terminal domain catalyzes the transfer of acetyl group from acetyl coenzyme A to glucosamine-1-phosphate (GlcN-1-P) to produce N-acetylglucosamine-1-phosphate (GlcNAc-1-P), which is converted into UDP-GlcNAc by the transfer of uridine 5-monophosphate (from uridine 5-triphosphate), a reaction catalyzed by the N-terminal domain.</text>
</comment>
<dbReference type="HAMAP" id="MF_01631">
    <property type="entry name" value="GlmU"/>
    <property type="match status" value="1"/>
</dbReference>
<feature type="active site" description="Proton acceptor" evidence="17">
    <location>
        <position position="330"/>
    </location>
</feature>
<dbReference type="InterPro" id="IPR050065">
    <property type="entry name" value="GlmU-like"/>
</dbReference>
<dbReference type="InterPro" id="IPR038009">
    <property type="entry name" value="GlmU_C_LbH"/>
</dbReference>
<dbReference type="SUPFAM" id="SSF51161">
    <property type="entry name" value="Trimeric LpxA-like enzymes"/>
    <property type="match status" value="1"/>
</dbReference>
<evidence type="ECO:0000256" key="12">
    <source>
        <dbReference type="ARBA" id="ARBA00023315"/>
    </source>
</evidence>
<evidence type="ECO:0000256" key="17">
    <source>
        <dbReference type="HAMAP-Rule" id="MF_01631"/>
    </source>
</evidence>
<feature type="binding site" evidence="17">
    <location>
        <position position="139"/>
    </location>
    <ligand>
        <name>UDP-N-acetyl-alpha-D-glucosamine</name>
        <dbReference type="ChEBI" id="CHEBI:57705"/>
    </ligand>
</feature>
<dbReference type="InterPro" id="IPR018357">
    <property type="entry name" value="Hexapep_transf_CS"/>
</dbReference>
<dbReference type="EC" id="2.7.7.23" evidence="17"/>
<sequence length="436" mass="44731">MRSSRPKVLHEIGHAPMLVHAMRSALSLAPRRLAVVVGHGAEAVAEAARAAAPDVAVCLQESQRGTGDALRAAAPALSGFEGRLLVMFGDTPFVRPETLAAMAAALERHDLAVLGFEAAEPGRYGRLVTGPAGLERIVEAKDATPEELAIRVCNSGVMAGDCATMLRLLGSLSTENAQGEYYLTDLVGLARGEGRTVGLVLCPEAETLGINDRAGLAAAEAVFQAGARAAAMAAGATLTAPETVFFAHDTVLAPDVVVEPNVVFGPGVRVAEGARIRAFSHLEGAEVGPGAVIGPYARLRPGTRLAEDVRIGNFVEVKNAEIGAGAKANHLSYLGDATVGAGANIGAGTITCNYDGVNKHRTEIGAGAFIGTNSSLVAPVTVAPGAYVATATTVTRDVPAEALAIGRAPQQNREGAAARLRQVLAARKAARAARKD</sequence>
<dbReference type="NCBIfam" id="TIGR01173">
    <property type="entry name" value="glmU"/>
    <property type="match status" value="1"/>
</dbReference>
<keyword evidence="6 17" id="KW-0479">Metal-binding</keyword>
<comment type="cofactor">
    <cofactor evidence="17">
        <name>Mg(2+)</name>
        <dbReference type="ChEBI" id="CHEBI:18420"/>
    </cofactor>
    <text evidence="17">Binds 1 Mg(2+) ion per subunit.</text>
</comment>
<feature type="binding site" evidence="17">
    <location>
        <begin position="353"/>
        <end position="354"/>
    </location>
    <ligand>
        <name>acetyl-CoA</name>
        <dbReference type="ChEBI" id="CHEBI:57288"/>
    </ligand>
</feature>
<dbReference type="CDD" id="cd02540">
    <property type="entry name" value="GT2_GlmU_N_bac"/>
    <property type="match status" value="1"/>
</dbReference>
<dbReference type="PANTHER" id="PTHR43584">
    <property type="entry name" value="NUCLEOTIDYL TRANSFERASE"/>
    <property type="match status" value="1"/>
</dbReference>
<evidence type="ECO:0000313" key="19">
    <source>
        <dbReference type="EMBL" id="GMG81394.1"/>
    </source>
</evidence>
<dbReference type="Gene3D" id="3.90.550.10">
    <property type="entry name" value="Spore Coat Polysaccharide Biosynthesis Protein SpsA, Chain A"/>
    <property type="match status" value="1"/>
</dbReference>
<evidence type="ECO:0000256" key="8">
    <source>
        <dbReference type="ARBA" id="ARBA00022842"/>
    </source>
</evidence>
<evidence type="ECO:0000256" key="6">
    <source>
        <dbReference type="ARBA" id="ARBA00022723"/>
    </source>
</evidence>
<dbReference type="PANTHER" id="PTHR43584:SF3">
    <property type="entry name" value="BIFUNCTIONAL PROTEIN GLMU"/>
    <property type="match status" value="1"/>
</dbReference>
<dbReference type="Pfam" id="PF12804">
    <property type="entry name" value="NTP_transf_3"/>
    <property type="match status" value="1"/>
</dbReference>
<feature type="binding site" evidence="17">
    <location>
        <begin position="65"/>
        <end position="66"/>
    </location>
    <ligand>
        <name>UDP-N-acetyl-alpha-D-glucosamine</name>
        <dbReference type="ChEBI" id="CHEBI:57705"/>
    </ligand>
</feature>
<feature type="region of interest" description="Pyrophosphorylase" evidence="17">
    <location>
        <begin position="1"/>
        <end position="213"/>
    </location>
</feature>
<feature type="binding site" evidence="17">
    <location>
        <position position="333"/>
    </location>
    <ligand>
        <name>UDP-N-acetyl-alpha-D-glucosamine</name>
        <dbReference type="ChEBI" id="CHEBI:57705"/>
    </ligand>
</feature>
<dbReference type="InterPro" id="IPR005882">
    <property type="entry name" value="Bifunctional_GlmU"/>
</dbReference>
<feature type="binding site" evidence="17">
    <location>
        <position position="154"/>
    </location>
    <ligand>
        <name>UDP-N-acetyl-alpha-D-glucosamine</name>
        <dbReference type="ChEBI" id="CHEBI:57705"/>
    </ligand>
</feature>
<keyword evidence="4 17" id="KW-0808">Transferase</keyword>
<comment type="subunit">
    <text evidence="17">Homotrimer.</text>
</comment>
<evidence type="ECO:0000259" key="18">
    <source>
        <dbReference type="Pfam" id="PF12804"/>
    </source>
</evidence>
<evidence type="ECO:0000256" key="11">
    <source>
        <dbReference type="ARBA" id="ARBA00023268"/>
    </source>
</evidence>
<feature type="region of interest" description="N-acetyltransferase" evidence="17">
    <location>
        <begin position="235"/>
        <end position="436"/>
    </location>
</feature>
<comment type="pathway">
    <text evidence="17">Nucleotide-sugar biosynthesis; UDP-N-acetyl-alpha-D-glucosamine biosynthesis; N-acetyl-alpha-D-glucosamine 1-phosphate from alpha-D-glucosamine 6-phosphate (route II): step 2/2.</text>
</comment>